<sequence>MNKQVDTMSDKFGYKSLKEENLPQREMSASDRFIDIDARKDCCDLPSNIWPFLIESSYKQHWKEIPIWKSALEMVIYPMLLYELRPKVVIEIGAFTGGSAVWIADHLQIFEIPCQVYSVDINLAFLDKKSQQDDRITFIEGDVNKIEELFSAKMLSELDHPWLIIEDAHVNVSGILSTFHSHGHAGDYIIIEDTNLECWKYWDENFEDIGDVKSDKIREVSRFLMQYKDTYKIDAFYQDIFGYNGSKCWNSIIKRML</sequence>
<evidence type="ECO:0000313" key="4">
    <source>
        <dbReference type="Proteomes" id="UP000003959"/>
    </source>
</evidence>
<gene>
    <name evidence="3" type="ORF">LYNGBM3L_64750</name>
</gene>
<dbReference type="PANTHER" id="PTHR40048">
    <property type="entry name" value="RHAMNOSYL O-METHYLTRANSFERASE"/>
    <property type="match status" value="1"/>
</dbReference>
<dbReference type="Gene3D" id="3.40.50.150">
    <property type="entry name" value="Vaccinia Virus protein VP39"/>
    <property type="match status" value="1"/>
</dbReference>
<dbReference type="RefSeq" id="WP_008190138.1">
    <property type="nucleotide sequence ID" value="NZ_GL890970.1"/>
</dbReference>
<dbReference type="GO" id="GO:0008610">
    <property type="term" value="P:lipid biosynthetic process"/>
    <property type="evidence" value="ECO:0007669"/>
    <property type="project" value="InterPro"/>
</dbReference>
<keyword evidence="1" id="KW-0489">Methyltransferase</keyword>
<accession>F4Y1U1</accession>
<dbReference type="EMBL" id="GL890970">
    <property type="protein sequence ID" value="EGJ29233.1"/>
    <property type="molecule type" value="Genomic_DNA"/>
</dbReference>
<evidence type="ECO:0000313" key="3">
    <source>
        <dbReference type="EMBL" id="EGJ29233.1"/>
    </source>
</evidence>
<dbReference type="GO" id="GO:0071770">
    <property type="term" value="P:DIM/DIP cell wall layer assembly"/>
    <property type="evidence" value="ECO:0007669"/>
    <property type="project" value="TreeGrafter"/>
</dbReference>
<dbReference type="SUPFAM" id="SSF53335">
    <property type="entry name" value="S-adenosyl-L-methionine-dependent methyltransferases"/>
    <property type="match status" value="1"/>
</dbReference>
<dbReference type="HOGENOM" id="CLU_088852_0_0_3"/>
<dbReference type="eggNOG" id="COG3510">
    <property type="taxonomic scope" value="Bacteria"/>
</dbReference>
<keyword evidence="4" id="KW-1185">Reference proteome</keyword>
<proteinExistence type="predicted"/>
<evidence type="ECO:0000256" key="2">
    <source>
        <dbReference type="ARBA" id="ARBA00022679"/>
    </source>
</evidence>
<dbReference type="AlphaFoldDB" id="F4Y1U1"/>
<evidence type="ECO:0000256" key="1">
    <source>
        <dbReference type="ARBA" id="ARBA00022603"/>
    </source>
</evidence>
<dbReference type="Pfam" id="PF04989">
    <property type="entry name" value="RMNT_CmcI"/>
    <property type="match status" value="1"/>
</dbReference>
<dbReference type="InterPro" id="IPR029063">
    <property type="entry name" value="SAM-dependent_MTases_sf"/>
</dbReference>
<dbReference type="InterPro" id="IPR007072">
    <property type="entry name" value="RNMT_CmcI"/>
</dbReference>
<dbReference type="CDD" id="cd02440">
    <property type="entry name" value="AdoMet_MTases"/>
    <property type="match status" value="1"/>
</dbReference>
<dbReference type="GO" id="GO:0008168">
    <property type="term" value="F:methyltransferase activity"/>
    <property type="evidence" value="ECO:0007669"/>
    <property type="project" value="UniProtKB-KW"/>
</dbReference>
<dbReference type="PANTHER" id="PTHR40048:SF1">
    <property type="entry name" value="RHAMNOSYL O-METHYLTRANSFERASE"/>
    <property type="match status" value="1"/>
</dbReference>
<protein>
    <submittedName>
        <fullName evidence="3">Cephalosporin hydroxylase</fullName>
    </submittedName>
</protein>
<name>F4Y1U1_9CYAN</name>
<reference evidence="4" key="1">
    <citation type="journal article" date="2011" name="Proc. Natl. Acad. Sci. U.S.A.">
        <title>Genomic insights into the physiology and ecology of the marine filamentous cyanobacterium Lyngbya majuscula.</title>
        <authorList>
            <person name="Jones A.C."/>
            <person name="Monroe E.A."/>
            <person name="Podell S."/>
            <person name="Hess W.R."/>
            <person name="Klages S."/>
            <person name="Esquenazi E."/>
            <person name="Niessen S."/>
            <person name="Hoover H."/>
            <person name="Rothmann M."/>
            <person name="Lasken R.S."/>
            <person name="Yates J.R.III."/>
            <person name="Reinhardt R."/>
            <person name="Kube M."/>
            <person name="Burkart M.D."/>
            <person name="Allen E.E."/>
            <person name="Dorrestein P.C."/>
            <person name="Gerwick W.H."/>
            <person name="Gerwick L."/>
        </authorList>
    </citation>
    <scope>NUCLEOTIDE SEQUENCE [LARGE SCALE GENOMIC DNA]</scope>
    <source>
        <strain evidence="4">3L</strain>
    </source>
</reference>
<dbReference type="Proteomes" id="UP000003959">
    <property type="component" value="Unassembled WGS sequence"/>
</dbReference>
<keyword evidence="2" id="KW-0808">Transferase</keyword>
<dbReference type="GO" id="GO:0032259">
    <property type="term" value="P:methylation"/>
    <property type="evidence" value="ECO:0007669"/>
    <property type="project" value="UniProtKB-KW"/>
</dbReference>
<dbReference type="GO" id="GO:0005886">
    <property type="term" value="C:plasma membrane"/>
    <property type="evidence" value="ECO:0007669"/>
    <property type="project" value="TreeGrafter"/>
</dbReference>
<organism evidence="3 4">
    <name type="scientific">Moorena producens 3L</name>
    <dbReference type="NCBI Taxonomy" id="489825"/>
    <lineage>
        <taxon>Bacteria</taxon>
        <taxon>Bacillati</taxon>
        <taxon>Cyanobacteriota</taxon>
        <taxon>Cyanophyceae</taxon>
        <taxon>Coleofasciculales</taxon>
        <taxon>Coleofasciculaceae</taxon>
        <taxon>Moorena</taxon>
    </lineage>
</organism>